<organism evidence="3 4">
    <name type="scientific">Caminibacter mediatlanticus TB-2</name>
    <dbReference type="NCBI Taxonomy" id="391592"/>
    <lineage>
        <taxon>Bacteria</taxon>
        <taxon>Pseudomonadati</taxon>
        <taxon>Campylobacterota</taxon>
        <taxon>Epsilonproteobacteria</taxon>
        <taxon>Nautiliales</taxon>
        <taxon>Nautiliaceae</taxon>
        <taxon>Caminibacter</taxon>
    </lineage>
</organism>
<feature type="domain" description="EAL" evidence="1">
    <location>
        <begin position="413"/>
        <end position="660"/>
    </location>
</feature>
<gene>
    <name evidence="3" type="ORF">FE773_05940</name>
</gene>
<dbReference type="EMBL" id="CP040463">
    <property type="protein sequence ID" value="QCT94735.1"/>
    <property type="molecule type" value="Genomic_DNA"/>
</dbReference>
<dbReference type="InterPro" id="IPR035919">
    <property type="entry name" value="EAL_sf"/>
</dbReference>
<proteinExistence type="predicted"/>
<evidence type="ECO:0000259" key="2">
    <source>
        <dbReference type="PROSITE" id="PS50887"/>
    </source>
</evidence>
<dbReference type="InterPro" id="IPR001633">
    <property type="entry name" value="EAL_dom"/>
</dbReference>
<dbReference type="Proteomes" id="UP000306825">
    <property type="component" value="Chromosome"/>
</dbReference>
<dbReference type="Gene3D" id="3.30.70.270">
    <property type="match status" value="1"/>
</dbReference>
<evidence type="ECO:0000313" key="4">
    <source>
        <dbReference type="Proteomes" id="UP000306825"/>
    </source>
</evidence>
<dbReference type="PANTHER" id="PTHR33121:SF76">
    <property type="entry name" value="SIGNALING PROTEIN"/>
    <property type="match status" value="1"/>
</dbReference>
<dbReference type="PROSITE" id="PS50883">
    <property type="entry name" value="EAL"/>
    <property type="match status" value="1"/>
</dbReference>
<evidence type="ECO:0000259" key="1">
    <source>
        <dbReference type="PROSITE" id="PS50883"/>
    </source>
</evidence>
<dbReference type="InterPro" id="IPR000160">
    <property type="entry name" value="GGDEF_dom"/>
</dbReference>
<dbReference type="Pfam" id="PF00563">
    <property type="entry name" value="EAL"/>
    <property type="match status" value="1"/>
</dbReference>
<dbReference type="PROSITE" id="PS50887">
    <property type="entry name" value="GGDEF"/>
    <property type="match status" value="1"/>
</dbReference>
<evidence type="ECO:0000313" key="3">
    <source>
        <dbReference type="EMBL" id="QCT94735.1"/>
    </source>
</evidence>
<dbReference type="RefSeq" id="WP_138323457.1">
    <property type="nucleotide sequence ID" value="NZ_CP040463.1"/>
</dbReference>
<dbReference type="SMART" id="SM00052">
    <property type="entry name" value="EAL"/>
    <property type="match status" value="1"/>
</dbReference>
<dbReference type="InterPro" id="IPR050706">
    <property type="entry name" value="Cyclic-di-GMP_PDE-like"/>
</dbReference>
<feature type="domain" description="GGDEF" evidence="2">
    <location>
        <begin position="265"/>
        <end position="400"/>
    </location>
</feature>
<sequence>MIAKEVKKVLPHVLDKVKVDLFNDEIFNSMFDESEYEKVFLALESMLNEYIEVSINNEECEISYFDIAKYKLPFFVVLKSINLIKKELILYLNNNGFNSETILEIDEFLQKALNLVAKLYIKMDIEKINITSQYDKYLLFKPHIELNKLIVKSIKEDYIDPNVIQKPEKCMFNQVMQYPESLMVCMDVNLCNILHEIHNLLHKNINIFYRFLVREDYVQAYLVLKDFIEINHKFSSTIKDLYYSTYNNLEVSFFKLIEMLGFSDKKQIVSMIDIKDLKYLNNIYGEDIVNEVLERLYNLLKEKIKKYASNMLIIKGLSANFYLLSIDNDEKSFKKFILNIFDSLPKKLEIKSKIIDISYILASFSLDDNIKYEKNDLIRIMLHLKELAKKNNNIYLVYEQKEKEELIKWLKDKFFSVNFIKEKLENGEVDVVFQPIFDKNLNIYSTEVLARIKDKNRLISAGMFIDTIYEMGKIVELDRLVLKALLNKKDKLNSISKIFINASPSSILDNIYFQELIEFIEIFGSEKIIIEITEQQALNNMNVIKDIHKKTGVSFAIDDFGSGYSALKTVVDLIDTGMIKLLKIDGELIKTINKDEKLKQIVEIIYDMCKRLEILSLAEFVENKESLNILQEIGIDLYQGFYLSTPLKIEELMMFELNLK</sequence>
<keyword evidence="4" id="KW-1185">Reference proteome</keyword>
<dbReference type="InterPro" id="IPR043128">
    <property type="entry name" value="Rev_trsase/Diguanyl_cyclase"/>
</dbReference>
<dbReference type="PANTHER" id="PTHR33121">
    <property type="entry name" value="CYCLIC DI-GMP PHOSPHODIESTERASE PDEF"/>
    <property type="match status" value="1"/>
</dbReference>
<accession>A0ABX5V8W5</accession>
<protein>
    <submittedName>
        <fullName evidence="3">EAL domain-containing protein</fullName>
    </submittedName>
</protein>
<dbReference type="CDD" id="cd01948">
    <property type="entry name" value="EAL"/>
    <property type="match status" value="1"/>
</dbReference>
<dbReference type="SUPFAM" id="SSF141868">
    <property type="entry name" value="EAL domain-like"/>
    <property type="match status" value="1"/>
</dbReference>
<name>A0ABX5V8W5_9BACT</name>
<dbReference type="Gene3D" id="3.20.20.450">
    <property type="entry name" value="EAL domain"/>
    <property type="match status" value="1"/>
</dbReference>
<reference evidence="3 4" key="1">
    <citation type="submission" date="2019-05" db="EMBL/GenBank/DDBJ databases">
        <title>A comparative analysis of the Nautiliaceae.</title>
        <authorList>
            <person name="Grosche A."/>
            <person name="Smedile F."/>
            <person name="Vetriani C."/>
        </authorList>
    </citation>
    <scope>NUCLEOTIDE SEQUENCE [LARGE SCALE GENOMIC DNA]</scope>
    <source>
        <strain evidence="3 4">TB-2</strain>
    </source>
</reference>